<dbReference type="InterPro" id="IPR000372">
    <property type="entry name" value="LRRNT"/>
</dbReference>
<dbReference type="SUPFAM" id="SSF52200">
    <property type="entry name" value="Toll/Interleukin receptor TIR domain"/>
    <property type="match status" value="1"/>
</dbReference>
<evidence type="ECO:0000256" key="4">
    <source>
        <dbReference type="ARBA" id="ARBA00022692"/>
    </source>
</evidence>
<keyword evidence="10" id="KW-0325">Glycoprotein</keyword>
<feature type="transmembrane region" description="Helical" evidence="11">
    <location>
        <begin position="835"/>
        <end position="857"/>
    </location>
</feature>
<feature type="domain" description="TIR" evidence="13">
    <location>
        <begin position="886"/>
        <end position="1022"/>
    </location>
</feature>
<dbReference type="Pfam" id="PF01582">
    <property type="entry name" value="TIR"/>
    <property type="match status" value="1"/>
</dbReference>
<dbReference type="Gene3D" id="3.40.50.10140">
    <property type="entry name" value="Toll/interleukin-1 receptor homology (TIR) domain"/>
    <property type="match status" value="1"/>
</dbReference>
<dbReference type="Pfam" id="PF00560">
    <property type="entry name" value="LRR_1"/>
    <property type="match status" value="1"/>
</dbReference>
<keyword evidence="6" id="KW-0677">Repeat</keyword>
<evidence type="ECO:0000256" key="2">
    <source>
        <dbReference type="ARBA" id="ARBA00009634"/>
    </source>
</evidence>
<dbReference type="GO" id="GO:0007165">
    <property type="term" value="P:signal transduction"/>
    <property type="evidence" value="ECO:0007669"/>
    <property type="project" value="InterPro"/>
</dbReference>
<reference evidence="14" key="1">
    <citation type="submission" date="2021-05" db="EMBL/GenBank/DDBJ databases">
        <authorList>
            <person name="Alioto T."/>
            <person name="Alioto T."/>
            <person name="Gomez Garrido J."/>
        </authorList>
    </citation>
    <scope>NUCLEOTIDE SEQUENCE</scope>
</reference>
<dbReference type="Pfam" id="PF13306">
    <property type="entry name" value="LRR_5"/>
    <property type="match status" value="1"/>
</dbReference>
<accession>A0A8D8VY18</accession>
<dbReference type="InterPro" id="IPR000483">
    <property type="entry name" value="Cys-rich_flank_reg_C"/>
</dbReference>
<sequence>MMSTKAIVWLLLAFLIQSKAESEWRCPNPDCHCTFEPTSTENTWWCYHKKPSGQSASPRVETLPILLENGSVHNEPSPNYQIGRSDPEEESLIPLKICFDKAENTLDIDCSHFSIANVSHLNSSVFNSLPQLNLVNSKPISVYLKLCPFPGGESFQSFLQILNVTNVESLTITNSAGNITLSPSYFDGIPYVKSISLESNSGLTELPADLFKETLDLKYLTLRGNKITQLDVNVFRHLKKLKTLDLGNNQISELDPRIFQNLTSLKDLNIDHNRLVNLTRALFTNVPNLVTLDISGIKMSVLESGVFDDLVKLKILHAHKTQFQTFPADLFSKTKELQEIKIFYHKGSLVKLPSALFSNLPNLKKVDIRQTSLEELPSDLFWNSTKLATLSLTGHRKLKTITSELFRDCKELTILDLSDNGFESLPENVFGFLEKLTELNLNGNRLEKITEHMFDGIIKLEKLYLNKNKLKVIGPTSFDFLRELIEIDLSHNMLTFDTDFSYSPLKSCVNLETMQLSHNWISKIYEDWRISFTRLQLLDLTWNNFTIIHDDLHSIVSRDMTMDLSNNQISVVELENLEFVAEQQEDYDQVPNKIILSENPIACNCSNYDLFLFFNKKMSHKVYNMIRIDTPKMVLCKDPPYENRSLKSVNPETLRCPNEQCPLSCKCTFAPYYSRMTVNCSSANLTEMPQNLPVLYKNSRVSNIELILSNNSIRELTKNVSKEYARLVTDLDLSDNQVSNGEEFIRRLLKLEKLDLSGNQLGSLSEEFVNLTLASNISSLFLSGNPWQCDCGITELFTFILDRPDIVKDSNKIMCNGNPLNGMSTDYFCPTLNPYFIASITLGSLGVLFGLLVFLYYKFEREIKVWLFAHNWLLCWVSEEDIDHDKEYDAFVCYSEEDYRFVVKTLIPELDKTYKVCHHHRNFIGGSSIADQIYKSVHKSRRTVIVLTEHFVKSYWGMEEFRTAYAQAAKDKCPRIIVIIYKEVPPQESMADEMKSYLNTYTYIKWGEKNNNWFWRQLHYAMPHRSVKTLTNNMAVTKYNLGMNGIGYNNHDTTVLFSPDEKENQPGHFTTQIMKKGLLMINDEFLSNDEYCVFVLTICSRDLVVYYGDTIFI</sequence>
<dbReference type="InterPro" id="IPR026906">
    <property type="entry name" value="LRR_5"/>
</dbReference>
<keyword evidence="4 11" id="KW-0812">Transmembrane</keyword>
<dbReference type="SMART" id="SM00013">
    <property type="entry name" value="LRRNT"/>
    <property type="match status" value="1"/>
</dbReference>
<dbReference type="Gene3D" id="3.80.10.10">
    <property type="entry name" value="Ribonuclease Inhibitor"/>
    <property type="match status" value="5"/>
</dbReference>
<dbReference type="InterPro" id="IPR001611">
    <property type="entry name" value="Leu-rich_rpt"/>
</dbReference>
<protein>
    <submittedName>
        <fullName evidence="14">Protein toll</fullName>
    </submittedName>
</protein>
<evidence type="ECO:0000313" key="14">
    <source>
        <dbReference type="EMBL" id="CAG6637834.1"/>
    </source>
</evidence>
<keyword evidence="3" id="KW-0433">Leucine-rich repeat</keyword>
<dbReference type="SMART" id="SM00369">
    <property type="entry name" value="LRR_TYP"/>
    <property type="match status" value="12"/>
</dbReference>
<dbReference type="InterPro" id="IPR003591">
    <property type="entry name" value="Leu-rich_rpt_typical-subtyp"/>
</dbReference>
<comment type="subcellular location">
    <subcellularLocation>
        <location evidence="1">Membrane</location>
        <topology evidence="1">Single-pass type I membrane protein</topology>
    </subcellularLocation>
</comment>
<dbReference type="FunFam" id="3.80.10.10:FF:001164">
    <property type="entry name" value="GH01279p"/>
    <property type="match status" value="1"/>
</dbReference>
<dbReference type="GO" id="GO:0038023">
    <property type="term" value="F:signaling receptor activity"/>
    <property type="evidence" value="ECO:0007669"/>
    <property type="project" value="TreeGrafter"/>
</dbReference>
<dbReference type="SMART" id="SM00364">
    <property type="entry name" value="LRR_BAC"/>
    <property type="match status" value="5"/>
</dbReference>
<dbReference type="InterPro" id="IPR000157">
    <property type="entry name" value="TIR_dom"/>
</dbReference>
<keyword evidence="8 11" id="KW-0472">Membrane</keyword>
<comment type="similarity">
    <text evidence="2">Belongs to the Toll-like receptor family.</text>
</comment>
<evidence type="ECO:0000256" key="3">
    <source>
        <dbReference type="ARBA" id="ARBA00022614"/>
    </source>
</evidence>
<feature type="signal peptide" evidence="12">
    <location>
        <begin position="1"/>
        <end position="20"/>
    </location>
</feature>
<dbReference type="Pfam" id="PF13855">
    <property type="entry name" value="LRR_8"/>
    <property type="match status" value="2"/>
</dbReference>
<evidence type="ECO:0000256" key="6">
    <source>
        <dbReference type="ARBA" id="ARBA00022737"/>
    </source>
</evidence>
<name>A0A8D8VY18_9HEMI</name>
<dbReference type="PROSITE" id="PS51450">
    <property type="entry name" value="LRR"/>
    <property type="match status" value="3"/>
</dbReference>
<evidence type="ECO:0000256" key="9">
    <source>
        <dbReference type="ARBA" id="ARBA00023170"/>
    </source>
</evidence>
<evidence type="ECO:0000256" key="11">
    <source>
        <dbReference type="SAM" id="Phobius"/>
    </source>
</evidence>
<proteinExistence type="inferred from homology"/>
<evidence type="ECO:0000256" key="7">
    <source>
        <dbReference type="ARBA" id="ARBA00022989"/>
    </source>
</evidence>
<evidence type="ECO:0000256" key="10">
    <source>
        <dbReference type="ARBA" id="ARBA00023180"/>
    </source>
</evidence>
<feature type="chain" id="PRO_5034583285" evidence="12">
    <location>
        <begin position="21"/>
        <end position="1113"/>
    </location>
</feature>
<evidence type="ECO:0000256" key="8">
    <source>
        <dbReference type="ARBA" id="ARBA00023136"/>
    </source>
</evidence>
<evidence type="ECO:0000259" key="13">
    <source>
        <dbReference type="PROSITE" id="PS50104"/>
    </source>
</evidence>
<dbReference type="GO" id="GO:0005886">
    <property type="term" value="C:plasma membrane"/>
    <property type="evidence" value="ECO:0007669"/>
    <property type="project" value="TreeGrafter"/>
</dbReference>
<dbReference type="SMART" id="SM00082">
    <property type="entry name" value="LRRCT"/>
    <property type="match status" value="2"/>
</dbReference>
<dbReference type="SUPFAM" id="SSF52058">
    <property type="entry name" value="L domain-like"/>
    <property type="match status" value="3"/>
</dbReference>
<dbReference type="InterPro" id="IPR035897">
    <property type="entry name" value="Toll_tir_struct_dom_sf"/>
</dbReference>
<dbReference type="EMBL" id="HBUF01099977">
    <property type="protein sequence ID" value="CAG6637834.1"/>
    <property type="molecule type" value="Transcribed_RNA"/>
</dbReference>
<evidence type="ECO:0000256" key="12">
    <source>
        <dbReference type="SAM" id="SignalP"/>
    </source>
</evidence>
<evidence type="ECO:0000256" key="5">
    <source>
        <dbReference type="ARBA" id="ARBA00022729"/>
    </source>
</evidence>
<evidence type="ECO:0000256" key="1">
    <source>
        <dbReference type="ARBA" id="ARBA00004479"/>
    </source>
</evidence>
<dbReference type="SMART" id="SM00255">
    <property type="entry name" value="TIR"/>
    <property type="match status" value="1"/>
</dbReference>
<keyword evidence="7 11" id="KW-1133">Transmembrane helix</keyword>
<dbReference type="AlphaFoldDB" id="A0A8D8VY18"/>
<keyword evidence="9" id="KW-0675">Receptor</keyword>
<dbReference type="InterPro" id="IPR032675">
    <property type="entry name" value="LRR_dom_sf"/>
</dbReference>
<dbReference type="PANTHER" id="PTHR24365">
    <property type="entry name" value="TOLL-LIKE RECEPTOR"/>
    <property type="match status" value="1"/>
</dbReference>
<dbReference type="SMART" id="SM00365">
    <property type="entry name" value="LRR_SD22"/>
    <property type="match status" value="7"/>
</dbReference>
<dbReference type="PANTHER" id="PTHR24365:SF541">
    <property type="entry name" value="PROTEIN TOLL-RELATED"/>
    <property type="match status" value="1"/>
</dbReference>
<dbReference type="PROSITE" id="PS50104">
    <property type="entry name" value="TIR"/>
    <property type="match status" value="1"/>
</dbReference>
<keyword evidence="5 12" id="KW-0732">Signal</keyword>
<organism evidence="14">
    <name type="scientific">Cacopsylla melanoneura</name>
    <dbReference type="NCBI Taxonomy" id="428564"/>
    <lineage>
        <taxon>Eukaryota</taxon>
        <taxon>Metazoa</taxon>
        <taxon>Ecdysozoa</taxon>
        <taxon>Arthropoda</taxon>
        <taxon>Hexapoda</taxon>
        <taxon>Insecta</taxon>
        <taxon>Pterygota</taxon>
        <taxon>Neoptera</taxon>
        <taxon>Paraneoptera</taxon>
        <taxon>Hemiptera</taxon>
        <taxon>Sternorrhyncha</taxon>
        <taxon>Psylloidea</taxon>
        <taxon>Psyllidae</taxon>
        <taxon>Psyllinae</taxon>
        <taxon>Cacopsylla</taxon>
    </lineage>
</organism>